<keyword evidence="1" id="KW-0378">Hydrolase</keyword>
<protein>
    <submittedName>
        <fullName evidence="3">Sialate O-acetylesterase</fullName>
    </submittedName>
</protein>
<organism evidence="3 4">
    <name type="scientific">Spongiivirga citrea</name>
    <dbReference type="NCBI Taxonomy" id="1481457"/>
    <lineage>
        <taxon>Bacteria</taxon>
        <taxon>Pseudomonadati</taxon>
        <taxon>Bacteroidota</taxon>
        <taxon>Flavobacteriia</taxon>
        <taxon>Flavobacteriales</taxon>
        <taxon>Flavobacteriaceae</taxon>
        <taxon>Spongiivirga</taxon>
    </lineage>
</organism>
<name>A0A6M0CIP8_9FLAO</name>
<dbReference type="InterPro" id="IPR036514">
    <property type="entry name" value="SGNH_hydro_sf"/>
</dbReference>
<evidence type="ECO:0000256" key="1">
    <source>
        <dbReference type="ARBA" id="ARBA00022801"/>
    </source>
</evidence>
<dbReference type="Gene3D" id="3.40.50.1110">
    <property type="entry name" value="SGNH hydrolase"/>
    <property type="match status" value="1"/>
</dbReference>
<dbReference type="PANTHER" id="PTHR22901">
    <property type="entry name" value="SIALATE O-ACETYLESTERASE"/>
    <property type="match status" value="1"/>
</dbReference>
<dbReference type="PANTHER" id="PTHR22901:SF0">
    <property type="entry name" value="SIALATE O-ACETYLESTERASE"/>
    <property type="match status" value="1"/>
</dbReference>
<evidence type="ECO:0000313" key="3">
    <source>
        <dbReference type="EMBL" id="NER17826.1"/>
    </source>
</evidence>
<dbReference type="InterPro" id="IPR005181">
    <property type="entry name" value="SASA"/>
</dbReference>
<dbReference type="Pfam" id="PF03629">
    <property type="entry name" value="SASA"/>
    <property type="match status" value="1"/>
</dbReference>
<dbReference type="EMBL" id="JAABOQ010000004">
    <property type="protein sequence ID" value="NER17826.1"/>
    <property type="molecule type" value="Genomic_DNA"/>
</dbReference>
<dbReference type="GO" id="GO:0005975">
    <property type="term" value="P:carbohydrate metabolic process"/>
    <property type="evidence" value="ECO:0007669"/>
    <property type="project" value="TreeGrafter"/>
</dbReference>
<dbReference type="AlphaFoldDB" id="A0A6M0CIP8"/>
<comment type="caution">
    <text evidence="3">The sequence shown here is derived from an EMBL/GenBank/DDBJ whole genome shotgun (WGS) entry which is preliminary data.</text>
</comment>
<reference evidence="3 4" key="1">
    <citation type="submission" date="2020-01" db="EMBL/GenBank/DDBJ databases">
        <title>Spongiivirga citrea KCTC 32990T.</title>
        <authorList>
            <person name="Wang G."/>
        </authorList>
    </citation>
    <scope>NUCLEOTIDE SEQUENCE [LARGE SCALE GENOMIC DNA]</scope>
    <source>
        <strain evidence="3 4">KCTC 32990</strain>
    </source>
</reference>
<feature type="domain" description="Sialate O-acetylesterase" evidence="2">
    <location>
        <begin position="110"/>
        <end position="343"/>
    </location>
</feature>
<gene>
    <name evidence="3" type="ORF">GWK10_11430</name>
</gene>
<keyword evidence="4" id="KW-1185">Reference proteome</keyword>
<proteinExistence type="predicted"/>
<dbReference type="RefSeq" id="WP_164032496.1">
    <property type="nucleotide sequence ID" value="NZ_JAABOQ010000004.1"/>
</dbReference>
<evidence type="ECO:0000259" key="2">
    <source>
        <dbReference type="Pfam" id="PF03629"/>
    </source>
</evidence>
<dbReference type="Proteomes" id="UP000474296">
    <property type="component" value="Unassembled WGS sequence"/>
</dbReference>
<dbReference type="InterPro" id="IPR039329">
    <property type="entry name" value="SIAE"/>
</dbReference>
<evidence type="ECO:0000313" key="4">
    <source>
        <dbReference type="Proteomes" id="UP000474296"/>
    </source>
</evidence>
<sequence>MRLYQRCTNFLAFILFFLGSYVGYSQLKIPSFFSDLMVLQQQETMPFYGYDLPNKAIELETSWGYAAVTKTNAKGYWNVTIKTPVGSFTSHSISIKGSTTIKLKDLLVGEVWLCSGQSNMEMAVGGRSNSPTIGSNEIILNSNNPHIRLLNSERNASVTPLEDIVGSWEVASPKSVEGFSAVGYLFGKKIFDQIKVPVGIIEAAWGGTRIEPWMPKEVVSQFSHVKMIDTLPEDFNKQKLPSFLYNAMIHPLTNYKIKGILWYQGETNRTNPKPYELMMKKLISSWREQWKIPELPFYFVQIAPYDYTLRKTPDINAALIREAQLNVAKSVDYTGMVVTSDVGDCLDIHPARKKEIADRLAYWALAKQYDVQGIQYVNPLYKSMKVEANSIRIFFDKSTADKSSGLSSFGEEIVGFTIAGKNKRFYPAKVTINKDRTLTVYSAEVKKPVAVRYLFSSCFEGNLFNIAGLPVSPFRTDSWEE</sequence>
<dbReference type="GO" id="GO:0001681">
    <property type="term" value="F:sialate O-acetylesterase activity"/>
    <property type="evidence" value="ECO:0007669"/>
    <property type="project" value="InterPro"/>
</dbReference>
<dbReference type="SUPFAM" id="SSF52266">
    <property type="entry name" value="SGNH hydrolase"/>
    <property type="match status" value="1"/>
</dbReference>
<accession>A0A6M0CIP8</accession>